<dbReference type="OrthoDB" id="5518868at2"/>
<keyword evidence="1" id="KW-0547">Nucleotide-binding</keyword>
<dbReference type="AlphaFoldDB" id="B4VRK4"/>
<keyword evidence="3" id="KW-0812">Transmembrane</keyword>
<dbReference type="PANTHER" id="PTHR24363:SF7">
    <property type="entry name" value="SERINE_THREONINE-PROTEIN KINASE-LIKE PROTEIN E"/>
    <property type="match status" value="1"/>
</dbReference>
<feature type="domain" description="Protein kinase" evidence="4">
    <location>
        <begin position="10"/>
        <end position="276"/>
    </location>
</feature>
<dbReference type="STRING" id="118168.MC7420_1259"/>
<dbReference type="InterPro" id="IPR008271">
    <property type="entry name" value="Ser/Thr_kinase_AS"/>
</dbReference>
<keyword evidence="2" id="KW-0067">ATP-binding</keyword>
<dbReference type="EMBL" id="DS989849">
    <property type="protein sequence ID" value="EDX75341.1"/>
    <property type="molecule type" value="Genomic_DNA"/>
</dbReference>
<dbReference type="SUPFAM" id="SSF56112">
    <property type="entry name" value="Protein kinase-like (PK-like)"/>
    <property type="match status" value="1"/>
</dbReference>
<proteinExistence type="predicted"/>
<dbReference type="GO" id="GO:0004674">
    <property type="term" value="F:protein serine/threonine kinase activity"/>
    <property type="evidence" value="ECO:0007669"/>
    <property type="project" value="TreeGrafter"/>
</dbReference>
<dbReference type="InterPro" id="IPR000719">
    <property type="entry name" value="Prot_kinase_dom"/>
</dbReference>
<evidence type="ECO:0000313" key="5">
    <source>
        <dbReference type="EMBL" id="EDX75341.1"/>
    </source>
</evidence>
<gene>
    <name evidence="5" type="ORF">MC7420_1259</name>
</gene>
<evidence type="ECO:0000256" key="3">
    <source>
        <dbReference type="SAM" id="Phobius"/>
    </source>
</evidence>
<dbReference type="Proteomes" id="UP000003835">
    <property type="component" value="Unassembled WGS sequence"/>
</dbReference>
<evidence type="ECO:0000259" key="4">
    <source>
        <dbReference type="PROSITE" id="PS50011"/>
    </source>
</evidence>
<dbReference type="Pfam" id="PF00069">
    <property type="entry name" value="Pkinase"/>
    <property type="match status" value="1"/>
</dbReference>
<keyword evidence="3" id="KW-0472">Membrane</keyword>
<dbReference type="PROSITE" id="PS50011">
    <property type="entry name" value="PROTEIN_KINASE_DOM"/>
    <property type="match status" value="1"/>
</dbReference>
<feature type="transmembrane region" description="Helical" evidence="3">
    <location>
        <begin position="350"/>
        <end position="370"/>
    </location>
</feature>
<name>B4VRK4_9CYAN</name>
<sequence>MVEQVLKKRYQIQKQLGKNGGRRTLLARDLQTQELVAIKLLTFSADFQWDDIKLFEREAETLQSLSHPAIPHYLDHFHVQTSKTKGLALVQSYIPAKSLEKWVKLGRQFNEAEIKHIAKALLEILMYLHAQHPPVIHRDIKPSNILLGNRSGNSFGQVYLVDFGSVQTLAAAEGSTITVVGTYGYMPPEQFGGRAVPASDLYSLGATLIYLVTGTHPADLPQEDLRIEFEPKISLDSGFIDWLQWMTEPDLNNRLFSADQALKSLEKLGNSESPVVRNSEGSKVQIKKDRNSIEFFIHNDSETTIGLVVFKCIFSILAFLGFLQFLAIGISSMVNVFTANSFYEKIMSGFSGILCLSVSFIIISAIISLFSASKQSTRLRIDQHNISLNNRDSIPKSSIWKLGFSHDYNTDSPVCRDIEIWVGTQLYTIPTENLTDREVDWIASELSNLLDLPLRK</sequence>
<evidence type="ECO:0000256" key="2">
    <source>
        <dbReference type="ARBA" id="ARBA00022840"/>
    </source>
</evidence>
<evidence type="ECO:0000313" key="6">
    <source>
        <dbReference type="Proteomes" id="UP000003835"/>
    </source>
</evidence>
<reference evidence="5 6" key="1">
    <citation type="submission" date="2008-07" db="EMBL/GenBank/DDBJ databases">
        <authorList>
            <person name="Tandeau de Marsac N."/>
            <person name="Ferriera S."/>
            <person name="Johnson J."/>
            <person name="Kravitz S."/>
            <person name="Beeson K."/>
            <person name="Sutton G."/>
            <person name="Rogers Y.-H."/>
            <person name="Friedman R."/>
            <person name="Frazier M."/>
            <person name="Venter J.C."/>
        </authorList>
    </citation>
    <scope>NUCLEOTIDE SEQUENCE [LARGE SCALE GENOMIC DNA]</scope>
    <source>
        <strain evidence="5 6">PCC 7420</strain>
    </source>
</reference>
<keyword evidence="3" id="KW-1133">Transmembrane helix</keyword>
<dbReference type="SMART" id="SM00220">
    <property type="entry name" value="S_TKc"/>
    <property type="match status" value="1"/>
</dbReference>
<feature type="transmembrane region" description="Helical" evidence="3">
    <location>
        <begin position="308"/>
        <end position="330"/>
    </location>
</feature>
<dbReference type="Gene3D" id="3.30.200.20">
    <property type="entry name" value="Phosphorylase Kinase, domain 1"/>
    <property type="match status" value="1"/>
</dbReference>
<dbReference type="InterPro" id="IPR011009">
    <property type="entry name" value="Kinase-like_dom_sf"/>
</dbReference>
<dbReference type="CDD" id="cd14014">
    <property type="entry name" value="STKc_PknB_like"/>
    <property type="match status" value="1"/>
</dbReference>
<keyword evidence="5" id="KW-0418">Kinase</keyword>
<dbReference type="GO" id="GO:0005524">
    <property type="term" value="F:ATP binding"/>
    <property type="evidence" value="ECO:0007669"/>
    <property type="project" value="UniProtKB-KW"/>
</dbReference>
<protein>
    <submittedName>
        <fullName evidence="5">Protein kinase domain</fullName>
    </submittedName>
</protein>
<dbReference type="Gene3D" id="1.10.510.10">
    <property type="entry name" value="Transferase(Phosphotransferase) domain 1"/>
    <property type="match status" value="1"/>
</dbReference>
<dbReference type="HOGENOM" id="CLU_000288_135_7_3"/>
<evidence type="ECO:0000256" key="1">
    <source>
        <dbReference type="ARBA" id="ARBA00022741"/>
    </source>
</evidence>
<keyword evidence="5" id="KW-0808">Transferase</keyword>
<dbReference type="PROSITE" id="PS00108">
    <property type="entry name" value="PROTEIN_KINASE_ST"/>
    <property type="match status" value="1"/>
</dbReference>
<dbReference type="RefSeq" id="WP_006101052.1">
    <property type="nucleotide sequence ID" value="NZ_DS989849.1"/>
</dbReference>
<organism evidence="5 6">
    <name type="scientific">Coleofasciculus chthonoplastes PCC 7420</name>
    <dbReference type="NCBI Taxonomy" id="118168"/>
    <lineage>
        <taxon>Bacteria</taxon>
        <taxon>Bacillati</taxon>
        <taxon>Cyanobacteriota</taxon>
        <taxon>Cyanophyceae</taxon>
        <taxon>Coleofasciculales</taxon>
        <taxon>Coleofasciculaceae</taxon>
        <taxon>Coleofasciculus</taxon>
    </lineage>
</organism>
<keyword evidence="6" id="KW-1185">Reference proteome</keyword>
<accession>B4VRK4</accession>
<dbReference type="PANTHER" id="PTHR24363">
    <property type="entry name" value="SERINE/THREONINE PROTEIN KINASE"/>
    <property type="match status" value="1"/>
</dbReference>
<dbReference type="eggNOG" id="COG0515">
    <property type="taxonomic scope" value="Bacteria"/>
</dbReference>